<gene>
    <name evidence="2" type="ORF">UY02_C0051G0008</name>
</gene>
<evidence type="ECO:0000313" key="3">
    <source>
        <dbReference type="Proteomes" id="UP000034682"/>
    </source>
</evidence>
<dbReference type="PANTHER" id="PTHR43796:SF2">
    <property type="entry name" value="CARBOXYNORSPERMIDINE SYNTHASE"/>
    <property type="match status" value="1"/>
</dbReference>
<dbReference type="AlphaFoldDB" id="A0A0G1VB87"/>
<protein>
    <submittedName>
        <fullName evidence="2">Saccharopine dehydrogenase</fullName>
    </submittedName>
</protein>
<sequence length="360" mass="39986">MKNKRRFIVLGGAGTIGRVVVRDLFESNPGNYILIADYNEKAARRLASSLGGGRVRAVFADAHQDLSLLLKNQTVVINCLQYNFNLPAMKAALSAGVHYLDLGGLFSVTRQQLKLNKAFKDAGLTAIIGMGCAPGITNILAGYAASLLHKVESIKIRVGSIDFGPPSRKLRLPYSAQTIVEELTLKPWVFRDGKFCEISPRTGWERTQFPKPVGKAWTLWTRHSEIATLPLSFRKKGLKYCDFKVGFDHKFVREVMKRLRSGWDMNRFNKLMTPVLQPNDYEVSQVTVGDLVVECLASPRPKWHAGAGDIDTACPASIVAQMIADGQVDQRGVLPPETAVPVLSFFRELEKRGLHVTIRH</sequence>
<comment type="caution">
    <text evidence="2">The sequence shown here is derived from an EMBL/GenBank/DDBJ whole genome shotgun (WGS) entry which is preliminary data.</text>
</comment>
<dbReference type="Pfam" id="PF03435">
    <property type="entry name" value="Sacchrp_dh_NADP"/>
    <property type="match status" value="1"/>
</dbReference>
<name>A0A0G1VB87_9BACT</name>
<dbReference type="Gene3D" id="3.40.50.720">
    <property type="entry name" value="NAD(P)-binding Rossmann-like Domain"/>
    <property type="match status" value="2"/>
</dbReference>
<accession>A0A0G1VB87</accession>
<dbReference type="Gene3D" id="3.30.360.10">
    <property type="entry name" value="Dihydrodipicolinate Reductase, domain 2"/>
    <property type="match status" value="1"/>
</dbReference>
<dbReference type="SUPFAM" id="SSF51735">
    <property type="entry name" value="NAD(P)-binding Rossmann-fold domains"/>
    <property type="match status" value="1"/>
</dbReference>
<evidence type="ECO:0000313" key="2">
    <source>
        <dbReference type="EMBL" id="KKU75448.1"/>
    </source>
</evidence>
<dbReference type="InterPro" id="IPR036291">
    <property type="entry name" value="NAD(P)-bd_dom_sf"/>
</dbReference>
<dbReference type="InterPro" id="IPR005097">
    <property type="entry name" value="Sacchrp_dh_NADP-bd"/>
</dbReference>
<dbReference type="Proteomes" id="UP000034682">
    <property type="component" value="Unassembled WGS sequence"/>
</dbReference>
<reference evidence="2 3" key="1">
    <citation type="journal article" date="2015" name="Nature">
        <title>rRNA introns, odd ribosomes, and small enigmatic genomes across a large radiation of phyla.</title>
        <authorList>
            <person name="Brown C.T."/>
            <person name="Hug L.A."/>
            <person name="Thomas B.C."/>
            <person name="Sharon I."/>
            <person name="Castelle C.J."/>
            <person name="Singh A."/>
            <person name="Wilkins M.J."/>
            <person name="Williams K.H."/>
            <person name="Banfield J.F."/>
        </authorList>
    </citation>
    <scope>NUCLEOTIDE SEQUENCE [LARGE SCALE GENOMIC DNA]</scope>
</reference>
<evidence type="ECO:0000259" key="1">
    <source>
        <dbReference type="Pfam" id="PF03435"/>
    </source>
</evidence>
<dbReference type="EMBL" id="LCOK01000051">
    <property type="protein sequence ID" value="KKU75448.1"/>
    <property type="molecule type" value="Genomic_DNA"/>
</dbReference>
<proteinExistence type="predicted"/>
<feature type="domain" description="Saccharopine dehydrogenase NADP binding" evidence="1">
    <location>
        <begin position="8"/>
        <end position="127"/>
    </location>
</feature>
<organism evidence="2 3">
    <name type="scientific">Candidatus Giovannonibacteria bacterium GW2011_GWB1_47_6b</name>
    <dbReference type="NCBI Taxonomy" id="1618655"/>
    <lineage>
        <taxon>Bacteria</taxon>
        <taxon>Candidatus Giovannoniibacteriota</taxon>
    </lineage>
</organism>
<dbReference type="PANTHER" id="PTHR43796">
    <property type="entry name" value="CARBOXYNORSPERMIDINE SYNTHASE"/>
    <property type="match status" value="1"/>
</dbReference>